<accession>A0A0E4GVL9</accession>
<sequence>MPRSFDLSADYQDSVEDLHRTFAEPDYWRARLADIPVDEARLESIRVGGVPGDDGTIEVVTLQEVHSHNLPAMVTQLHRGDLFFRREETWGPVTDGIATASIRGTIVDTPVNVLGTAELSPIDHGGARLTFRVSIHVRIPLIGGKVENIIGTHLADLVSREQRFTTKWITNNA</sequence>
<dbReference type="EMBL" id="CTEE01000001">
    <property type="protein sequence ID" value="CQD05546.1"/>
    <property type="molecule type" value="Genomic_DNA"/>
</dbReference>
<dbReference type="STRING" id="141349.BN1232_00934"/>
<name>A0A0E4GVL9_MYCLN</name>
<organism evidence="1 2">
    <name type="scientific">Mycobacterium lentiflavum</name>
    <dbReference type="NCBI Taxonomy" id="141349"/>
    <lineage>
        <taxon>Bacteria</taxon>
        <taxon>Bacillati</taxon>
        <taxon>Actinomycetota</taxon>
        <taxon>Actinomycetes</taxon>
        <taxon>Mycobacteriales</taxon>
        <taxon>Mycobacteriaceae</taxon>
        <taxon>Mycobacterium</taxon>
        <taxon>Mycobacterium simiae complex</taxon>
    </lineage>
</organism>
<proteinExistence type="predicted"/>
<dbReference type="OrthoDB" id="5178774at2"/>
<evidence type="ECO:0008006" key="3">
    <source>
        <dbReference type="Google" id="ProtNLM"/>
    </source>
</evidence>
<gene>
    <name evidence="1" type="ORF">BN1232_00934</name>
</gene>
<dbReference type="AlphaFoldDB" id="A0A0E4GVL9"/>
<dbReference type="Proteomes" id="UP000199251">
    <property type="component" value="Unassembled WGS sequence"/>
</dbReference>
<evidence type="ECO:0000313" key="2">
    <source>
        <dbReference type="Proteomes" id="UP000199251"/>
    </source>
</evidence>
<protein>
    <recommendedName>
        <fullName evidence="3">DUF2505 domain-containing protein</fullName>
    </recommendedName>
</protein>
<dbReference type="Pfam" id="PF10698">
    <property type="entry name" value="DUF2505"/>
    <property type="match status" value="1"/>
</dbReference>
<dbReference type="InterPro" id="IPR019639">
    <property type="entry name" value="DUF2505"/>
</dbReference>
<evidence type="ECO:0000313" key="1">
    <source>
        <dbReference type="EMBL" id="CQD05546.1"/>
    </source>
</evidence>
<reference evidence="1 2" key="1">
    <citation type="submission" date="2015-03" db="EMBL/GenBank/DDBJ databases">
        <authorList>
            <person name="Urmite Genomes"/>
        </authorList>
    </citation>
    <scope>NUCLEOTIDE SEQUENCE [LARGE SCALE GENOMIC DNA]</scope>
    <source>
        <strain evidence="1 2">CSUR P1491</strain>
    </source>
</reference>
<dbReference type="RefSeq" id="WP_090599761.1">
    <property type="nucleotide sequence ID" value="NZ_CTEE01000001.1"/>
</dbReference>